<name>A0A915YLK6_9BACT</name>
<dbReference type="InterPro" id="IPR025361">
    <property type="entry name" value="DUF4265"/>
</dbReference>
<dbReference type="KEGG" id="aup:AsAng_0062470"/>
<evidence type="ECO:0000313" key="1">
    <source>
        <dbReference type="EMBL" id="BDS15463.1"/>
    </source>
</evidence>
<reference evidence="1" key="1">
    <citation type="submission" date="2022-09" db="EMBL/GenBank/DDBJ databases">
        <title>Aureispira anguillicida sp. nov., isolated from Leptocephalus of Japanese eel Anguilla japonica.</title>
        <authorList>
            <person name="Yuasa K."/>
            <person name="Mekata T."/>
            <person name="Ikunari K."/>
        </authorList>
    </citation>
    <scope>NUCLEOTIDE SEQUENCE</scope>
    <source>
        <strain evidence="1">EL160426</strain>
    </source>
</reference>
<gene>
    <name evidence="1" type="ORF">AsAng_0062470</name>
</gene>
<protein>
    <submittedName>
        <fullName evidence="1">DUF4265 domain-containing protein</fullName>
    </submittedName>
</protein>
<keyword evidence="2" id="KW-1185">Reference proteome</keyword>
<dbReference type="Pfam" id="PF14085">
    <property type="entry name" value="DUF4265"/>
    <property type="match status" value="1"/>
</dbReference>
<dbReference type="AlphaFoldDB" id="A0A915YLK6"/>
<sequence>MTDSFKKVLFRYHSPVLGKTVKETMWAIEIDADKQLYKLDSIPFYGPPIATHDEFIAKFDEQEGFLVYQEITTASENSIVLVIVTQKDYDKEMLRRKFKALHCESEGLNDHYFSMEILKRIDYTLIKKELDLYQQKGIIDYAEPCLSNKHKLDLQD</sequence>
<dbReference type="Proteomes" id="UP001060919">
    <property type="component" value="Chromosome"/>
</dbReference>
<dbReference type="EMBL" id="AP026867">
    <property type="protein sequence ID" value="BDS15463.1"/>
    <property type="molecule type" value="Genomic_DNA"/>
</dbReference>
<evidence type="ECO:0000313" key="2">
    <source>
        <dbReference type="Proteomes" id="UP001060919"/>
    </source>
</evidence>
<dbReference type="RefSeq" id="WP_264790619.1">
    <property type="nucleotide sequence ID" value="NZ_AP026867.1"/>
</dbReference>
<accession>A0A915YLK6</accession>
<organism evidence="1 2">
    <name type="scientific">Aureispira anguillae</name>
    <dbReference type="NCBI Taxonomy" id="2864201"/>
    <lineage>
        <taxon>Bacteria</taxon>
        <taxon>Pseudomonadati</taxon>
        <taxon>Bacteroidota</taxon>
        <taxon>Saprospiria</taxon>
        <taxon>Saprospirales</taxon>
        <taxon>Saprospiraceae</taxon>
        <taxon>Aureispira</taxon>
    </lineage>
</organism>
<proteinExistence type="predicted"/>